<organism evidence="2 3">
    <name type="scientific">Microbotryum intermedium</name>
    <dbReference type="NCBI Taxonomy" id="269621"/>
    <lineage>
        <taxon>Eukaryota</taxon>
        <taxon>Fungi</taxon>
        <taxon>Dikarya</taxon>
        <taxon>Basidiomycota</taxon>
        <taxon>Pucciniomycotina</taxon>
        <taxon>Microbotryomycetes</taxon>
        <taxon>Microbotryales</taxon>
        <taxon>Microbotryaceae</taxon>
        <taxon>Microbotryum</taxon>
    </lineage>
</organism>
<protein>
    <submittedName>
        <fullName evidence="2">BQ2448_4947 protein</fullName>
    </submittedName>
</protein>
<name>A0A238FJR8_9BASI</name>
<keyword evidence="1" id="KW-0812">Transmembrane</keyword>
<reference evidence="3" key="1">
    <citation type="submission" date="2016-09" db="EMBL/GenBank/DDBJ databases">
        <authorList>
            <person name="Jeantristanb JTB J.-T."/>
            <person name="Ricardo R."/>
        </authorList>
    </citation>
    <scope>NUCLEOTIDE SEQUENCE [LARGE SCALE GENOMIC DNA]</scope>
</reference>
<proteinExistence type="predicted"/>
<evidence type="ECO:0000313" key="3">
    <source>
        <dbReference type="Proteomes" id="UP000198372"/>
    </source>
</evidence>
<dbReference type="OrthoDB" id="10334675at2759"/>
<dbReference type="Proteomes" id="UP000198372">
    <property type="component" value="Unassembled WGS sequence"/>
</dbReference>
<feature type="transmembrane region" description="Helical" evidence="1">
    <location>
        <begin position="70"/>
        <end position="90"/>
    </location>
</feature>
<evidence type="ECO:0000256" key="1">
    <source>
        <dbReference type="SAM" id="Phobius"/>
    </source>
</evidence>
<accession>A0A238FJR8</accession>
<dbReference type="AlphaFoldDB" id="A0A238FJR8"/>
<sequence>MASSSTPITRDDPRSTLSLDTEELRILITNPQWEDELQLATHQPSRPPQSLVNCLRSVRRWSPIVWAHPVKAYCGICLIALCFAVIVRWLDGGGKTRMTKGMG</sequence>
<keyword evidence="1" id="KW-1133">Transmembrane helix</keyword>
<dbReference type="EMBL" id="FMSP01000008">
    <property type="protein sequence ID" value="SCV72253.1"/>
    <property type="molecule type" value="Genomic_DNA"/>
</dbReference>
<evidence type="ECO:0000313" key="2">
    <source>
        <dbReference type="EMBL" id="SCV72253.1"/>
    </source>
</evidence>
<gene>
    <name evidence="2" type="ORF">BQ2448_4947</name>
</gene>
<keyword evidence="1" id="KW-0472">Membrane</keyword>
<keyword evidence="3" id="KW-1185">Reference proteome</keyword>